<name>A0A1M6D8R1_9CLOT</name>
<proteinExistence type="predicted"/>
<organism evidence="4 5">
    <name type="scientific">Clostridium cavendishii DSM 21758</name>
    <dbReference type="NCBI Taxonomy" id="1121302"/>
    <lineage>
        <taxon>Bacteria</taxon>
        <taxon>Bacillati</taxon>
        <taxon>Bacillota</taxon>
        <taxon>Clostridia</taxon>
        <taxon>Eubacteriales</taxon>
        <taxon>Clostridiaceae</taxon>
        <taxon>Clostridium</taxon>
    </lineage>
</organism>
<gene>
    <name evidence="4" type="ORF">SAMN02745163_00663</name>
</gene>
<dbReference type="STRING" id="1121302.SAMN02745163_00663"/>
<sequence>MNKDFLSKQDDILIDELIKKEIKGELGKERISVRADLELEKTLKSLPKKSKVNKYGKKIVIAAGISFVTITSLGFMFPTVAKAVPVVGGIFQYLAKNTDDKVYYEKLDEFSQEIKQITESNGLKLEMDKLVLDGQGLVFTYTVEGDMDTLSKEQLGYGGKDRLPQVWDSKITVNNKEYKVDTFTRKNYIKDKNIYYVVTVIPYHFLSIDDLSKKFDFSWNISEMSGLKGQWIVKGTFDPKDFFKESFEKTLSDERNTTIGNIRLKKLMYSPMNVVIEGDVKPNESRPYGLRYDFNIYDDKGNLIKNDSYGMGYSNGYKPDYDRRFIGFALNSLKDKTKYLDIVPVKVENPDELEKNIPIPIKEEYLKGDKPIYDGKYGKITIYNFRQDKEYVYVKLKIQEGKEDALTLGQSILIANEDREGRRGTVLYPEDEQIKAYRNGDVCELKYSKGSFDANSQIKLYYRDVDKRYDEVRTEYKDERIRINLNK</sequence>
<keyword evidence="1" id="KW-1133">Transmembrane helix</keyword>
<feature type="domain" description="DUF4179" evidence="2">
    <location>
        <begin position="53"/>
        <end position="144"/>
    </location>
</feature>
<dbReference type="Pfam" id="PF18705">
    <property type="entry name" value="DUF5643"/>
    <property type="match status" value="1"/>
</dbReference>
<evidence type="ECO:0000256" key="1">
    <source>
        <dbReference type="SAM" id="Phobius"/>
    </source>
</evidence>
<dbReference type="InterPro" id="IPR025436">
    <property type="entry name" value="DUF4179"/>
</dbReference>
<evidence type="ECO:0000313" key="4">
    <source>
        <dbReference type="EMBL" id="SHI69637.1"/>
    </source>
</evidence>
<dbReference type="OrthoDB" id="1899020at2"/>
<dbReference type="RefSeq" id="WP_072985250.1">
    <property type="nucleotide sequence ID" value="NZ_FQZB01000004.1"/>
</dbReference>
<dbReference type="InterPro" id="IPR040680">
    <property type="entry name" value="DUF5643"/>
</dbReference>
<evidence type="ECO:0000259" key="3">
    <source>
        <dbReference type="Pfam" id="PF18705"/>
    </source>
</evidence>
<protein>
    <recommendedName>
        <fullName evidence="6">DUF4179 domain-containing protein</fullName>
    </recommendedName>
</protein>
<dbReference type="AlphaFoldDB" id="A0A1M6D8R1"/>
<accession>A0A1M6D8R1</accession>
<dbReference type="Pfam" id="PF13786">
    <property type="entry name" value="DUF4179"/>
    <property type="match status" value="1"/>
</dbReference>
<feature type="transmembrane region" description="Helical" evidence="1">
    <location>
        <begin position="59"/>
        <end position="77"/>
    </location>
</feature>
<dbReference type="Gene3D" id="2.60.40.1630">
    <property type="entry name" value="bacillus anthracis domain"/>
    <property type="match status" value="1"/>
</dbReference>
<reference evidence="4 5" key="1">
    <citation type="submission" date="2016-11" db="EMBL/GenBank/DDBJ databases">
        <authorList>
            <person name="Jaros S."/>
            <person name="Januszkiewicz K."/>
            <person name="Wedrychowicz H."/>
        </authorList>
    </citation>
    <scope>NUCLEOTIDE SEQUENCE [LARGE SCALE GENOMIC DNA]</scope>
    <source>
        <strain evidence="4 5">DSM 21758</strain>
    </source>
</reference>
<evidence type="ECO:0008006" key="6">
    <source>
        <dbReference type="Google" id="ProtNLM"/>
    </source>
</evidence>
<keyword evidence="1" id="KW-0812">Transmembrane</keyword>
<dbReference type="EMBL" id="FQZB01000004">
    <property type="protein sequence ID" value="SHI69637.1"/>
    <property type="molecule type" value="Genomic_DNA"/>
</dbReference>
<dbReference type="Proteomes" id="UP000184310">
    <property type="component" value="Unassembled WGS sequence"/>
</dbReference>
<keyword evidence="5" id="KW-1185">Reference proteome</keyword>
<evidence type="ECO:0000313" key="5">
    <source>
        <dbReference type="Proteomes" id="UP000184310"/>
    </source>
</evidence>
<feature type="domain" description="DUF5643" evidence="3">
    <location>
        <begin position="260"/>
        <end position="370"/>
    </location>
</feature>
<evidence type="ECO:0000259" key="2">
    <source>
        <dbReference type="Pfam" id="PF13786"/>
    </source>
</evidence>
<keyword evidence="1" id="KW-0472">Membrane</keyword>